<evidence type="ECO:0000313" key="5">
    <source>
        <dbReference type="EMBL" id="OSQ35435.1"/>
    </source>
</evidence>
<keyword evidence="1" id="KW-0560">Oxidoreductase</keyword>
<accession>A0A1Y2KV76</accession>
<comment type="caution">
    <text evidence="5">The sequence shown here is derived from an EMBL/GenBank/DDBJ whole genome shotgun (WGS) entry which is preliminary data.</text>
</comment>
<dbReference type="Pfam" id="PF01232">
    <property type="entry name" value="Mannitol_dh"/>
    <property type="match status" value="1"/>
</dbReference>
<dbReference type="Gene3D" id="1.10.1040.10">
    <property type="entry name" value="N-(1-d-carboxylethyl)-l-norvaline Dehydrogenase, domain 2"/>
    <property type="match status" value="1"/>
</dbReference>
<dbReference type="Proteomes" id="UP000193391">
    <property type="component" value="Unassembled WGS sequence"/>
</dbReference>
<gene>
    <name evidence="5" type="ORF">TMES_21100</name>
</gene>
<organism evidence="5 6">
    <name type="scientific">Thalassospira mesophila</name>
    <dbReference type="NCBI Taxonomy" id="1293891"/>
    <lineage>
        <taxon>Bacteria</taxon>
        <taxon>Pseudomonadati</taxon>
        <taxon>Pseudomonadota</taxon>
        <taxon>Alphaproteobacteria</taxon>
        <taxon>Rhodospirillales</taxon>
        <taxon>Thalassospiraceae</taxon>
        <taxon>Thalassospira</taxon>
    </lineage>
</organism>
<evidence type="ECO:0000313" key="6">
    <source>
        <dbReference type="Proteomes" id="UP000193391"/>
    </source>
</evidence>
<dbReference type="OrthoDB" id="271711at2"/>
<dbReference type="EMBL" id="JFKA01000019">
    <property type="protein sequence ID" value="OSQ35435.1"/>
    <property type="molecule type" value="Genomic_DNA"/>
</dbReference>
<dbReference type="STRING" id="1293891.TMES_21100"/>
<dbReference type="PANTHER" id="PTHR30524:SF0">
    <property type="entry name" value="ALTRONATE OXIDOREDUCTASE-RELATED"/>
    <property type="match status" value="1"/>
</dbReference>
<dbReference type="InterPro" id="IPR008927">
    <property type="entry name" value="6-PGluconate_DH-like_C_sf"/>
</dbReference>
<protein>
    <submittedName>
        <fullName evidence="5">D-mannonate oxidoreductase</fullName>
    </submittedName>
</protein>
<dbReference type="Gene3D" id="3.40.50.720">
    <property type="entry name" value="NAD(P)-binding Rossmann-like Domain"/>
    <property type="match status" value="1"/>
</dbReference>
<proteinExistence type="predicted"/>
<evidence type="ECO:0000259" key="3">
    <source>
        <dbReference type="Pfam" id="PF01232"/>
    </source>
</evidence>
<dbReference type="SUPFAM" id="SSF48179">
    <property type="entry name" value="6-phosphogluconate dehydrogenase C-terminal domain-like"/>
    <property type="match status" value="1"/>
</dbReference>
<dbReference type="GO" id="GO:0016491">
    <property type="term" value="F:oxidoreductase activity"/>
    <property type="evidence" value="ECO:0007669"/>
    <property type="project" value="UniProtKB-KW"/>
</dbReference>
<dbReference type="InterPro" id="IPR013328">
    <property type="entry name" value="6PGD_dom2"/>
</dbReference>
<feature type="domain" description="Mannitol dehydrogenase N-terminal" evidence="3">
    <location>
        <begin position="9"/>
        <end position="225"/>
    </location>
</feature>
<dbReference type="SUPFAM" id="SSF51735">
    <property type="entry name" value="NAD(P)-binding Rossmann-fold domains"/>
    <property type="match status" value="1"/>
</dbReference>
<dbReference type="AlphaFoldDB" id="A0A1Y2KV76"/>
<evidence type="ECO:0000256" key="1">
    <source>
        <dbReference type="ARBA" id="ARBA00023002"/>
    </source>
</evidence>
<dbReference type="PANTHER" id="PTHR30524">
    <property type="entry name" value="MANNITOL-1-PHOSPHATE 5-DEHYDROGENASE"/>
    <property type="match status" value="1"/>
</dbReference>
<reference evidence="5 6" key="1">
    <citation type="submission" date="2014-03" db="EMBL/GenBank/DDBJ databases">
        <title>The draft genome sequence of Thalassospira mesophila JCM 18969.</title>
        <authorList>
            <person name="Lai Q."/>
            <person name="Shao Z."/>
        </authorList>
    </citation>
    <scope>NUCLEOTIDE SEQUENCE [LARGE SCALE GENOMIC DNA]</scope>
    <source>
        <strain evidence="5 6">JCM 18969</strain>
    </source>
</reference>
<keyword evidence="2" id="KW-0520">NAD</keyword>
<name>A0A1Y2KV76_9PROT</name>
<sequence length="374" mass="41636">MSVRFPTPIIQFGTSRFLQAHFDLFIDEALQRGQAIGPITVVQSSGDASRASRLAALAAEDGYPVHIRGLENGVVVDRHQKVRSVTRTLSTATDWPKIAAIVVNEAEYIVSNTGDAGYAPHPADKSTEFDQAMSFPAKLRLLLKERYLAHGRPLTILPMELVPANGDVLRACVLAIAAIDDSEFQDWLEHRVIWANSLVDRIVSEPIEPAGAICEPYALWAVEQQAGLILPCLHPAIELVETLDEIEALKLFILNLGHTWLADQWQRHGSDKAMSVVRFLENPAITEALHDLYEREVIPGFAAAGMEERARAYLATTLDRFRNPFLDHRLADIAQNHRQKTERRIQGFMHWAQSHGDTTKKPTLAAMINKVPAP</sequence>
<dbReference type="Pfam" id="PF08125">
    <property type="entry name" value="Mannitol_dh_C"/>
    <property type="match status" value="1"/>
</dbReference>
<dbReference type="RefSeq" id="WP_085586331.1">
    <property type="nucleotide sequence ID" value="NZ_JFKA01000019.1"/>
</dbReference>
<keyword evidence="6" id="KW-1185">Reference proteome</keyword>
<evidence type="ECO:0000259" key="4">
    <source>
        <dbReference type="Pfam" id="PF08125"/>
    </source>
</evidence>
<dbReference type="InterPro" id="IPR013131">
    <property type="entry name" value="Mannitol_DH_N"/>
</dbReference>
<dbReference type="InterPro" id="IPR036291">
    <property type="entry name" value="NAD(P)-bd_dom_sf"/>
</dbReference>
<evidence type="ECO:0000256" key="2">
    <source>
        <dbReference type="ARBA" id="ARBA00023027"/>
    </source>
</evidence>
<feature type="domain" description="Mannitol dehydrogenase C-terminal" evidence="4">
    <location>
        <begin position="245"/>
        <end position="357"/>
    </location>
</feature>
<dbReference type="InterPro" id="IPR013118">
    <property type="entry name" value="Mannitol_DH_C"/>
</dbReference>